<dbReference type="Proteomes" id="UP000538929">
    <property type="component" value="Unassembled WGS sequence"/>
</dbReference>
<dbReference type="RefSeq" id="WP_407699406.1">
    <property type="nucleotide sequence ID" value="NZ_VKHT01000883.1"/>
</dbReference>
<name>A0A7W3Y3F5_9ACTN</name>
<dbReference type="InterPro" id="IPR036322">
    <property type="entry name" value="WD40_repeat_dom_sf"/>
</dbReference>
<dbReference type="AlphaFoldDB" id="A0A7W3Y3F5"/>
<dbReference type="InterPro" id="IPR015943">
    <property type="entry name" value="WD40/YVTN_repeat-like_dom_sf"/>
</dbReference>
<dbReference type="SMART" id="SM00320">
    <property type="entry name" value="WD40"/>
    <property type="match status" value="2"/>
</dbReference>
<protein>
    <recommendedName>
        <fullName evidence="4">WD40 repeat domain-containing protein</fullName>
    </recommendedName>
</protein>
<evidence type="ECO:0000313" key="2">
    <source>
        <dbReference type="EMBL" id="MBB0246416.1"/>
    </source>
</evidence>
<evidence type="ECO:0008006" key="4">
    <source>
        <dbReference type="Google" id="ProtNLM"/>
    </source>
</evidence>
<dbReference type="Gene3D" id="2.130.10.10">
    <property type="entry name" value="YVTN repeat-like/Quinoprotein amine dehydrogenase"/>
    <property type="match status" value="1"/>
</dbReference>
<dbReference type="PROSITE" id="PS50294">
    <property type="entry name" value="WD_REPEATS_REGION"/>
    <property type="match status" value="1"/>
</dbReference>
<feature type="repeat" description="WD" evidence="1">
    <location>
        <begin position="124"/>
        <end position="165"/>
    </location>
</feature>
<evidence type="ECO:0000313" key="3">
    <source>
        <dbReference type="Proteomes" id="UP000538929"/>
    </source>
</evidence>
<keyword evidence="3" id="KW-1185">Reference proteome</keyword>
<keyword evidence="1" id="KW-0853">WD repeat</keyword>
<gene>
    <name evidence="2" type="ORF">FNQ90_20450</name>
</gene>
<proteinExistence type="predicted"/>
<accession>A0A7W3Y3F5</accession>
<sequence length="216" mass="23257">MAHVIRMMLQANQVAEAEAEASDPGRIEERLARESAVDIAADLARVPTPAAAARAEAFARTVHLLAPTDPRHSLRDVLRSRLADVPEWRESLTEHDRRSVGSGARLANAWPLPDLPEPVETNTLWGRRHAVVCIRFLPGGRRIATLGVDGYVKVWDRRAGRCETTFVPGAAHGRIVALAPFPDGVRLAAGTDRGALLILRATDGGSADDPVVVLPG</sequence>
<dbReference type="EMBL" id="VKHT01000883">
    <property type="protein sequence ID" value="MBB0246416.1"/>
    <property type="molecule type" value="Genomic_DNA"/>
</dbReference>
<evidence type="ECO:0000256" key="1">
    <source>
        <dbReference type="PROSITE-ProRule" id="PRU00221"/>
    </source>
</evidence>
<dbReference type="Pfam" id="PF00400">
    <property type="entry name" value="WD40"/>
    <property type="match status" value="1"/>
</dbReference>
<comment type="caution">
    <text evidence="2">The sequence shown here is derived from an EMBL/GenBank/DDBJ whole genome shotgun (WGS) entry which is preliminary data.</text>
</comment>
<dbReference type="InterPro" id="IPR001680">
    <property type="entry name" value="WD40_rpt"/>
</dbReference>
<organism evidence="2 3">
    <name type="scientific">Streptomyces alkaliphilus</name>
    <dbReference type="NCBI Taxonomy" id="1472722"/>
    <lineage>
        <taxon>Bacteria</taxon>
        <taxon>Bacillati</taxon>
        <taxon>Actinomycetota</taxon>
        <taxon>Actinomycetes</taxon>
        <taxon>Kitasatosporales</taxon>
        <taxon>Streptomycetaceae</taxon>
        <taxon>Streptomyces</taxon>
    </lineage>
</organism>
<reference evidence="3" key="1">
    <citation type="submission" date="2019-10" db="EMBL/GenBank/DDBJ databases">
        <title>Streptomyces sp. nov., a novel actinobacterium isolated from alkaline environment.</title>
        <authorList>
            <person name="Golinska P."/>
        </authorList>
    </citation>
    <scope>NUCLEOTIDE SEQUENCE [LARGE SCALE GENOMIC DNA]</scope>
    <source>
        <strain evidence="3">DSM 42118</strain>
    </source>
</reference>
<feature type="non-terminal residue" evidence="2">
    <location>
        <position position="216"/>
    </location>
</feature>
<dbReference type="PROSITE" id="PS50082">
    <property type="entry name" value="WD_REPEATS_2"/>
    <property type="match status" value="1"/>
</dbReference>
<dbReference type="SUPFAM" id="SSF50978">
    <property type="entry name" value="WD40 repeat-like"/>
    <property type="match status" value="1"/>
</dbReference>